<protein>
    <submittedName>
        <fullName evidence="1">Uncharacterized protein</fullName>
    </submittedName>
</protein>
<reference evidence="1 2" key="1">
    <citation type="submission" date="2020-01" db="EMBL/GenBank/DDBJ databases">
        <authorList>
            <person name="Gupta K D."/>
        </authorList>
    </citation>
    <scope>NUCLEOTIDE SEQUENCE [LARGE SCALE GENOMIC DNA]</scope>
</reference>
<dbReference type="Proteomes" id="UP000467700">
    <property type="component" value="Unassembled WGS sequence"/>
</dbReference>
<evidence type="ECO:0000313" key="1">
    <source>
        <dbReference type="EMBL" id="CAA7262722.1"/>
    </source>
</evidence>
<dbReference type="AlphaFoldDB" id="A0A8S0WQ56"/>
<sequence length="208" mass="22081">MAVPMFVSSHHDLLHILSLTRTAVSHFTLVSPAEFTIAVNFSKDRVLDGHTGSVRLLFTLIISAASVISFAAAALTVSPGVVSSVPAFDIPVATNVNASQAQEQEEACKAADPSKIYAAIRCESGPPDTVGYTQCVPFQNQKGEDITSAVYCQSANCNFFSDAGCKSKPTNLTPAPFTPGPHFSVVSSWQIVGYRAFNCTSNVVPRLP</sequence>
<dbReference type="EMBL" id="CACVBS010000036">
    <property type="protein sequence ID" value="CAA7262722.1"/>
    <property type="molecule type" value="Genomic_DNA"/>
</dbReference>
<proteinExistence type="predicted"/>
<organism evidence="1 2">
    <name type="scientific">Cyclocybe aegerita</name>
    <name type="common">Black poplar mushroom</name>
    <name type="synonym">Agrocybe aegerita</name>
    <dbReference type="NCBI Taxonomy" id="1973307"/>
    <lineage>
        <taxon>Eukaryota</taxon>
        <taxon>Fungi</taxon>
        <taxon>Dikarya</taxon>
        <taxon>Basidiomycota</taxon>
        <taxon>Agaricomycotina</taxon>
        <taxon>Agaricomycetes</taxon>
        <taxon>Agaricomycetidae</taxon>
        <taxon>Agaricales</taxon>
        <taxon>Agaricineae</taxon>
        <taxon>Bolbitiaceae</taxon>
        <taxon>Cyclocybe</taxon>
    </lineage>
</organism>
<name>A0A8S0WQ56_CYCAE</name>
<dbReference type="OrthoDB" id="10618785at2759"/>
<accession>A0A8S0WQ56</accession>
<comment type="caution">
    <text evidence="1">The sequence shown here is derived from an EMBL/GenBank/DDBJ whole genome shotgun (WGS) entry which is preliminary data.</text>
</comment>
<keyword evidence="2" id="KW-1185">Reference proteome</keyword>
<gene>
    <name evidence="1" type="ORF">AAE3_LOCUS4719</name>
</gene>
<evidence type="ECO:0000313" key="2">
    <source>
        <dbReference type="Proteomes" id="UP000467700"/>
    </source>
</evidence>